<evidence type="ECO:0000313" key="2">
    <source>
        <dbReference type="Proteomes" id="UP000094526"/>
    </source>
</evidence>
<dbReference type="VEuPathDB" id="FungiDB:CLCR_01990"/>
<protein>
    <submittedName>
        <fullName evidence="1">Uncharacterized protein</fullName>
    </submittedName>
</protein>
<dbReference type="VEuPathDB" id="FungiDB:G647_01446"/>
<dbReference type="Proteomes" id="UP000094526">
    <property type="component" value="Unassembled WGS sequence"/>
</dbReference>
<comment type="caution">
    <text evidence="1">The sequence shown here is derived from an EMBL/GenBank/DDBJ whole genome shotgun (WGS) entry which is preliminary data.</text>
</comment>
<proteinExistence type="predicted"/>
<dbReference type="OrthoDB" id="5368934at2759"/>
<organism evidence="1 2">
    <name type="scientific">Cladophialophora carrionii</name>
    <dbReference type="NCBI Taxonomy" id="86049"/>
    <lineage>
        <taxon>Eukaryota</taxon>
        <taxon>Fungi</taxon>
        <taxon>Dikarya</taxon>
        <taxon>Ascomycota</taxon>
        <taxon>Pezizomycotina</taxon>
        <taxon>Eurotiomycetes</taxon>
        <taxon>Chaetothyriomycetidae</taxon>
        <taxon>Chaetothyriales</taxon>
        <taxon>Herpotrichiellaceae</taxon>
        <taxon>Cladophialophora</taxon>
    </lineage>
</organism>
<sequence length="287" mass="32425">MDSQTPSNDIGAMDKPIMGFCPGLWPVLERNRPILNIDLFWPIKAEDMNDTEVQNRDGDQKGHFPFRDLKPLVSFRNLHVLHLSGMMRSYQPIVWEACFVNPNLSRLTLEMALEPEINDDFKAQCKKIDSDWAYDGSRPCYTEPTECLGGAEGSGELHPRFGSGEYLDRTAMKQAQAAVVKEELPAANKRHLPIQTLTLSNFAVDAGPFFRWFDPERLKEVIFKGSCWDAGFYLPNEMRRVVTVRGPPPKPKPVVARIIESGELKVVTLSKGKVVKREDWDGGEPPP</sequence>
<gene>
    <name evidence="1" type="ORF">CLCR_01990</name>
</gene>
<accession>A0A1C1CE36</accession>
<evidence type="ECO:0000313" key="1">
    <source>
        <dbReference type="EMBL" id="OCT46728.1"/>
    </source>
</evidence>
<keyword evidence="2" id="KW-1185">Reference proteome</keyword>
<reference evidence="2" key="1">
    <citation type="submission" date="2015-07" db="EMBL/GenBank/DDBJ databases">
        <authorList>
            <person name="Teixeira M.M."/>
            <person name="Souza R.C."/>
            <person name="Almeida L.G."/>
            <person name="Vicente V.A."/>
            <person name="de Hoog S."/>
            <person name="Bocca A.L."/>
            <person name="de Almeida S.R."/>
            <person name="Vasconcelos A.T."/>
            <person name="Felipe M.S."/>
        </authorList>
    </citation>
    <scope>NUCLEOTIDE SEQUENCE [LARGE SCALE GENOMIC DNA]</scope>
    <source>
        <strain evidence="2">KSF</strain>
    </source>
</reference>
<dbReference type="AlphaFoldDB" id="A0A1C1CE36"/>
<name>A0A1C1CE36_9EURO</name>
<dbReference type="EMBL" id="LGRB01000015">
    <property type="protein sequence ID" value="OCT46728.1"/>
    <property type="molecule type" value="Genomic_DNA"/>
</dbReference>